<evidence type="ECO:0000256" key="3">
    <source>
        <dbReference type="SAM" id="SignalP"/>
    </source>
</evidence>
<dbReference type="SMART" id="SM00028">
    <property type="entry name" value="TPR"/>
    <property type="match status" value="4"/>
</dbReference>
<dbReference type="Pfam" id="PF13174">
    <property type="entry name" value="TPR_6"/>
    <property type="match status" value="1"/>
</dbReference>
<feature type="region of interest" description="Disordered" evidence="2">
    <location>
        <begin position="426"/>
        <end position="450"/>
    </location>
</feature>
<dbReference type="RefSeq" id="WP_377523697.1">
    <property type="nucleotide sequence ID" value="NZ_JBHTLD010000031.1"/>
</dbReference>
<gene>
    <name evidence="4" type="ORF">ACFQ2O_05610</name>
</gene>
<evidence type="ECO:0000256" key="2">
    <source>
        <dbReference type="SAM" id="MobiDB-lite"/>
    </source>
</evidence>
<feature type="repeat" description="TPR" evidence="1">
    <location>
        <begin position="218"/>
        <end position="251"/>
    </location>
</feature>
<reference evidence="5" key="1">
    <citation type="journal article" date="2019" name="Int. J. Syst. Evol. Microbiol.">
        <title>The Global Catalogue of Microorganisms (GCM) 10K type strain sequencing project: providing services to taxonomists for standard genome sequencing and annotation.</title>
        <authorList>
            <consortium name="The Broad Institute Genomics Platform"/>
            <consortium name="The Broad Institute Genome Sequencing Center for Infectious Disease"/>
            <person name="Wu L."/>
            <person name="Ma J."/>
        </authorList>
    </citation>
    <scope>NUCLEOTIDE SEQUENCE [LARGE SCALE GENOMIC DNA]</scope>
    <source>
        <strain evidence="5">JCM 31319</strain>
    </source>
</reference>
<dbReference type="PROSITE" id="PS51257">
    <property type="entry name" value="PROKAR_LIPOPROTEIN"/>
    <property type="match status" value="1"/>
</dbReference>
<evidence type="ECO:0000313" key="4">
    <source>
        <dbReference type="EMBL" id="MFD1185678.1"/>
    </source>
</evidence>
<dbReference type="EMBL" id="JBHTLD010000031">
    <property type="protein sequence ID" value="MFD1185678.1"/>
    <property type="molecule type" value="Genomic_DNA"/>
</dbReference>
<evidence type="ECO:0000256" key="1">
    <source>
        <dbReference type="PROSITE-ProRule" id="PRU00339"/>
    </source>
</evidence>
<keyword evidence="3" id="KW-0732">Signal</keyword>
<accession>A0ABW3SM42</accession>
<feature type="signal peptide" evidence="3">
    <location>
        <begin position="1"/>
        <end position="18"/>
    </location>
</feature>
<dbReference type="Gene3D" id="1.25.40.10">
    <property type="entry name" value="Tetratricopeptide repeat domain"/>
    <property type="match status" value="3"/>
</dbReference>
<evidence type="ECO:0000313" key="5">
    <source>
        <dbReference type="Proteomes" id="UP001597094"/>
    </source>
</evidence>
<feature type="chain" id="PRO_5047383522" evidence="3">
    <location>
        <begin position="19"/>
        <end position="951"/>
    </location>
</feature>
<name>A0ABW3SM42_9BACT</name>
<proteinExistence type="predicted"/>
<organism evidence="4 5">
    <name type="scientific">Pontibacter rugosus</name>
    <dbReference type="NCBI Taxonomy" id="1745966"/>
    <lineage>
        <taxon>Bacteria</taxon>
        <taxon>Pseudomonadati</taxon>
        <taxon>Bacteroidota</taxon>
        <taxon>Cytophagia</taxon>
        <taxon>Cytophagales</taxon>
        <taxon>Hymenobacteraceae</taxon>
        <taxon>Pontibacter</taxon>
    </lineage>
</organism>
<protein>
    <submittedName>
        <fullName evidence="4">Tetratricopeptide repeat protein</fullName>
    </submittedName>
</protein>
<keyword evidence="1" id="KW-0802">TPR repeat</keyword>
<dbReference type="SUPFAM" id="SSF81901">
    <property type="entry name" value="HCP-like"/>
    <property type="match status" value="1"/>
</dbReference>
<comment type="caution">
    <text evidence="4">The sequence shown here is derived from an EMBL/GenBank/DDBJ whole genome shotgun (WGS) entry which is preliminary data.</text>
</comment>
<dbReference type="InterPro" id="IPR011990">
    <property type="entry name" value="TPR-like_helical_dom_sf"/>
</dbReference>
<keyword evidence="5" id="KW-1185">Reference proteome</keyword>
<dbReference type="PROSITE" id="PS50005">
    <property type="entry name" value="TPR"/>
    <property type="match status" value="1"/>
</dbReference>
<dbReference type="InterPro" id="IPR019734">
    <property type="entry name" value="TPR_rpt"/>
</dbReference>
<feature type="compositionally biased region" description="Basic and acidic residues" evidence="2">
    <location>
        <begin position="426"/>
        <end position="439"/>
    </location>
</feature>
<sequence length="951" mass="108975">MNKKLLHILFIFTGLALAACSAERNNPLSKAYHNTTARYNGYFLAKEKMRLLEEKQEEQMVYDYSQILPIYPILDSTTAKAAAADLEDIKKKASFPIQYHQNSKWIDNSYNLIGKANYYELNFAEAVRTFKYVNANSKDADDKHEALVWLMRSFMQLGELENAKQVSEYLRKERLNRANAKELYLARAHYYRLQGDTTQLIENLALSIPNFEEKDAQSKARYALGQLYQLTNQDKEANKQYSRVLRNNPPYDLGFFSRLNLGQVTELADKGDKERIEGYYRKLLRDDKNKEYRDKIYYEMAQFELRQQQYDKALHYLNLSLRTPGSLPNQNAYSYVAAGEIYFDNLQKYNLAAAYYDSAVQVYPQSAAMYEAVAERRDILADFANQYTTIQTQDSLQRLAKMPETERLEYLQQLVQLEEEKRVAEQEKQQLAQRQERQNPRQNRNVASNDFLANNSTGGVWYFDNPSAMATARAEFSRRWGDRPNQDFWRIRTRGENQSEVNIAATPATPTDATATEPELTPQERMQAQVNTYLQDIPLTTAALMRSERQVEEALFRLGGIYAQNLKAPAEAIETYEQLLQRYPLTEHAAETYYSLYLLYGRTGNEAQQQVYFSKIKGQFPNTVYARLIEDEDFMKKNASDNLLVHALYDSAYAHFDAQEFSQTSQLLNQISRQYPLNDIQDKIAYLDAMVAARTEKPEVLYEKLNRFKNQYKGSPLMAKANQLLATYEDLQSKNQLRTDAPAAPTPRVTIDKRSPEEKVSIEIAQATASIATPAPALKERVPASQQEQPVVAEPVGVQEPQQATLQAQVTLPDVPVAPAAAPDAPAIDPLAYTATADSAFYFVLIYPSDAAAFKDIIQKYEKYNSTYYKKQNLAIDSVGYQNGQSMLVMRAFQDPALATSFNIKQKAPQAPVGRIRGVDFTTFVISSANYNRFIQKKDLEAYLTFFKNNY</sequence>
<dbReference type="Proteomes" id="UP001597094">
    <property type="component" value="Unassembled WGS sequence"/>
</dbReference>